<feature type="compositionally biased region" description="Polar residues" evidence="7">
    <location>
        <begin position="68"/>
        <end position="79"/>
    </location>
</feature>
<dbReference type="STRING" id="6205.A0A0R3WYL0"/>
<name>A0A0R3WYL0_HYDTA</name>
<evidence type="ECO:0000256" key="6">
    <source>
        <dbReference type="ARBA" id="ARBA00023212"/>
    </source>
</evidence>
<feature type="compositionally biased region" description="Basic and acidic residues" evidence="7">
    <location>
        <begin position="17"/>
        <end position="35"/>
    </location>
</feature>
<evidence type="ECO:0000256" key="5">
    <source>
        <dbReference type="ARBA" id="ARBA00023175"/>
    </source>
</evidence>
<feature type="compositionally biased region" description="Low complexity" evidence="7">
    <location>
        <begin position="82"/>
        <end position="106"/>
    </location>
</feature>
<keyword evidence="4" id="KW-0243">Dynein</keyword>
<sequence length="106" mass="11387">LNKIGLLEQNLTKYRPGDEFDKVVPKPEEQAKTANKEPAVTAVDDQYFLSEIYTALQHDASAGGGSENGTPSHEQSSILDVSGNPPSRPSSGSASRSRVSFPSLER</sequence>
<evidence type="ECO:0000256" key="7">
    <source>
        <dbReference type="SAM" id="MobiDB-lite"/>
    </source>
</evidence>
<comment type="subcellular location">
    <subcellularLocation>
        <location evidence="1">Cytoplasm</location>
        <location evidence="1">Cytoskeleton</location>
    </subcellularLocation>
</comment>
<organism evidence="8">
    <name type="scientific">Hydatigena taeniaeformis</name>
    <name type="common">Feline tapeworm</name>
    <name type="synonym">Taenia taeniaeformis</name>
    <dbReference type="NCBI Taxonomy" id="6205"/>
    <lineage>
        <taxon>Eukaryota</taxon>
        <taxon>Metazoa</taxon>
        <taxon>Spiralia</taxon>
        <taxon>Lophotrochozoa</taxon>
        <taxon>Platyhelminthes</taxon>
        <taxon>Cestoda</taxon>
        <taxon>Eucestoda</taxon>
        <taxon>Cyclophyllidea</taxon>
        <taxon>Taeniidae</taxon>
        <taxon>Hydatigera</taxon>
    </lineage>
</organism>
<keyword evidence="2" id="KW-0963">Cytoplasm</keyword>
<accession>A0A0R3WYL0</accession>
<dbReference type="WBParaSite" id="TTAC_0000585001-mRNA-1">
    <property type="protein sequence ID" value="TTAC_0000585001-mRNA-1"/>
    <property type="gene ID" value="TTAC_0000585001"/>
</dbReference>
<feature type="region of interest" description="Disordered" evidence="7">
    <location>
        <begin position="59"/>
        <end position="106"/>
    </location>
</feature>
<evidence type="ECO:0000256" key="3">
    <source>
        <dbReference type="ARBA" id="ARBA00022701"/>
    </source>
</evidence>
<reference evidence="8" key="1">
    <citation type="submission" date="2017-02" db="UniProtKB">
        <authorList>
            <consortium name="WormBaseParasite"/>
        </authorList>
    </citation>
    <scope>IDENTIFICATION</scope>
</reference>
<evidence type="ECO:0000256" key="4">
    <source>
        <dbReference type="ARBA" id="ARBA00023017"/>
    </source>
</evidence>
<evidence type="ECO:0000256" key="1">
    <source>
        <dbReference type="ARBA" id="ARBA00004245"/>
    </source>
</evidence>
<evidence type="ECO:0000256" key="2">
    <source>
        <dbReference type="ARBA" id="ARBA00022490"/>
    </source>
</evidence>
<proteinExistence type="predicted"/>
<protein>
    <submittedName>
        <fullName evidence="8">Protein-serine/threonine phosphatase</fullName>
    </submittedName>
</protein>
<evidence type="ECO:0000313" key="8">
    <source>
        <dbReference type="WBParaSite" id="TTAC_0000585001-mRNA-1"/>
    </source>
</evidence>
<dbReference type="AlphaFoldDB" id="A0A0R3WYL0"/>
<feature type="region of interest" description="Disordered" evidence="7">
    <location>
        <begin position="17"/>
        <end position="38"/>
    </location>
</feature>
<dbReference type="GO" id="GO:0030286">
    <property type="term" value="C:dynein complex"/>
    <property type="evidence" value="ECO:0007669"/>
    <property type="project" value="UniProtKB-KW"/>
</dbReference>
<dbReference type="Pfam" id="PF05783">
    <property type="entry name" value="DLIC"/>
    <property type="match status" value="1"/>
</dbReference>
<keyword evidence="3" id="KW-0493">Microtubule</keyword>
<keyword evidence="6" id="KW-0206">Cytoskeleton</keyword>
<keyword evidence="5" id="KW-0505">Motor protein</keyword>
<dbReference type="InterPro" id="IPR022780">
    <property type="entry name" value="Dynein_light_int_chain"/>
</dbReference>
<dbReference type="GO" id="GO:0005874">
    <property type="term" value="C:microtubule"/>
    <property type="evidence" value="ECO:0007669"/>
    <property type="project" value="UniProtKB-KW"/>
</dbReference>